<keyword evidence="3" id="KW-1185">Reference proteome</keyword>
<sequence>TQQQQITRDDLLSCKGKQTRQKGLKERKRRVHKGIQIVGTRGGAAHFPFKETTASMNRIPELPTSHTPQRLSLSGGLGQRICPHPSILPFSCRPYTASHAASAPKRTCVAARELVARQS</sequence>
<dbReference type="KEGG" id="bze:COCCADRAFT_108993"/>
<feature type="non-terminal residue" evidence="2">
    <location>
        <position position="1"/>
    </location>
</feature>
<name>W6XMJ1_COCC2</name>
<dbReference type="AlphaFoldDB" id="W6XMJ1"/>
<dbReference type="GeneID" id="19143823"/>
<evidence type="ECO:0000256" key="1">
    <source>
        <dbReference type="SAM" id="MobiDB-lite"/>
    </source>
</evidence>
<evidence type="ECO:0000313" key="2">
    <source>
        <dbReference type="EMBL" id="EUC28497.1"/>
    </source>
</evidence>
<dbReference type="HOGENOM" id="CLU_2066918_0_0_1"/>
<organism evidence="2 3">
    <name type="scientific">Cochliobolus carbonum (strain 26-R-13)</name>
    <name type="common">Maize leaf spot fungus</name>
    <name type="synonym">Bipolaris zeicola</name>
    <dbReference type="NCBI Taxonomy" id="930089"/>
    <lineage>
        <taxon>Eukaryota</taxon>
        <taxon>Fungi</taxon>
        <taxon>Dikarya</taxon>
        <taxon>Ascomycota</taxon>
        <taxon>Pezizomycotina</taxon>
        <taxon>Dothideomycetes</taxon>
        <taxon>Pleosporomycetidae</taxon>
        <taxon>Pleosporales</taxon>
        <taxon>Pleosporineae</taxon>
        <taxon>Pleosporaceae</taxon>
        <taxon>Bipolaris</taxon>
    </lineage>
</organism>
<reference evidence="2 3" key="1">
    <citation type="journal article" date="2013" name="PLoS Genet.">
        <title>Comparative genome structure, secondary metabolite, and effector coding capacity across Cochliobolus pathogens.</title>
        <authorList>
            <person name="Condon B.J."/>
            <person name="Leng Y."/>
            <person name="Wu D."/>
            <person name="Bushley K.E."/>
            <person name="Ohm R.A."/>
            <person name="Otillar R."/>
            <person name="Martin J."/>
            <person name="Schackwitz W."/>
            <person name="Grimwood J."/>
            <person name="MohdZainudin N."/>
            <person name="Xue C."/>
            <person name="Wang R."/>
            <person name="Manning V.A."/>
            <person name="Dhillon B."/>
            <person name="Tu Z.J."/>
            <person name="Steffenson B.J."/>
            <person name="Salamov A."/>
            <person name="Sun H."/>
            <person name="Lowry S."/>
            <person name="LaButti K."/>
            <person name="Han J."/>
            <person name="Copeland A."/>
            <person name="Lindquist E."/>
            <person name="Barry K."/>
            <person name="Schmutz J."/>
            <person name="Baker S.E."/>
            <person name="Ciuffetti L.M."/>
            <person name="Grigoriev I.V."/>
            <person name="Zhong S."/>
            <person name="Turgeon B.G."/>
        </authorList>
    </citation>
    <scope>NUCLEOTIDE SEQUENCE [LARGE SCALE GENOMIC DNA]</scope>
    <source>
        <strain evidence="2 3">26-R-13</strain>
    </source>
</reference>
<dbReference type="EMBL" id="KI964809">
    <property type="protein sequence ID" value="EUC28497.1"/>
    <property type="molecule type" value="Genomic_DNA"/>
</dbReference>
<feature type="compositionally biased region" description="Basic residues" evidence="1">
    <location>
        <begin position="17"/>
        <end position="29"/>
    </location>
</feature>
<gene>
    <name evidence="2" type="ORF">COCCADRAFT_108993</name>
</gene>
<accession>W6XMJ1</accession>
<dbReference type="Proteomes" id="UP000053841">
    <property type="component" value="Unassembled WGS sequence"/>
</dbReference>
<protein>
    <submittedName>
        <fullName evidence="2">Uncharacterized protein</fullName>
    </submittedName>
</protein>
<evidence type="ECO:0000313" key="3">
    <source>
        <dbReference type="Proteomes" id="UP000053841"/>
    </source>
</evidence>
<proteinExistence type="predicted"/>
<feature type="region of interest" description="Disordered" evidence="1">
    <location>
        <begin position="1"/>
        <end position="29"/>
    </location>
</feature>
<dbReference type="RefSeq" id="XP_007717198.1">
    <property type="nucleotide sequence ID" value="XM_007719008.1"/>
</dbReference>